<name>A0A8R1IUZ3_CAEJA</name>
<reference evidence="2" key="1">
    <citation type="submission" date="2010-08" db="EMBL/GenBank/DDBJ databases">
        <authorList>
            <consortium name="Caenorhabditis japonica Sequencing Consortium"/>
            <person name="Wilson R.K."/>
        </authorList>
    </citation>
    <scope>NUCLEOTIDE SEQUENCE [LARGE SCALE GENOMIC DNA]</scope>
    <source>
        <strain evidence="2">DF5081</strain>
    </source>
</reference>
<protein>
    <submittedName>
        <fullName evidence="1">Uncharacterized protein</fullName>
    </submittedName>
</protein>
<evidence type="ECO:0000313" key="1">
    <source>
        <dbReference type="EnsemblMetazoa" id="CJA41499.1"/>
    </source>
</evidence>
<evidence type="ECO:0000313" key="2">
    <source>
        <dbReference type="Proteomes" id="UP000005237"/>
    </source>
</evidence>
<proteinExistence type="predicted"/>
<dbReference type="Proteomes" id="UP000005237">
    <property type="component" value="Unassembled WGS sequence"/>
</dbReference>
<keyword evidence="2" id="KW-1185">Reference proteome</keyword>
<sequence>MTAQIKAASTGTRFDSIQFPKLKES</sequence>
<dbReference type="AlphaFoldDB" id="A0A8R1IUZ3"/>
<dbReference type="EnsemblMetazoa" id="CJA41499.1">
    <property type="protein sequence ID" value="CJA41499.1"/>
    <property type="gene ID" value="WBGene00217347"/>
</dbReference>
<organism evidence="1 2">
    <name type="scientific">Caenorhabditis japonica</name>
    <dbReference type="NCBI Taxonomy" id="281687"/>
    <lineage>
        <taxon>Eukaryota</taxon>
        <taxon>Metazoa</taxon>
        <taxon>Ecdysozoa</taxon>
        <taxon>Nematoda</taxon>
        <taxon>Chromadorea</taxon>
        <taxon>Rhabditida</taxon>
        <taxon>Rhabditina</taxon>
        <taxon>Rhabditomorpha</taxon>
        <taxon>Rhabditoidea</taxon>
        <taxon>Rhabditidae</taxon>
        <taxon>Peloderinae</taxon>
        <taxon>Caenorhabditis</taxon>
    </lineage>
</organism>
<accession>A0A8R1IUZ3</accession>
<reference evidence="1" key="2">
    <citation type="submission" date="2022-06" db="UniProtKB">
        <authorList>
            <consortium name="EnsemblMetazoa"/>
        </authorList>
    </citation>
    <scope>IDENTIFICATION</scope>
    <source>
        <strain evidence="1">DF5081</strain>
    </source>
</reference>